<evidence type="ECO:0008006" key="4">
    <source>
        <dbReference type="Google" id="ProtNLM"/>
    </source>
</evidence>
<accession>A0A067C977</accession>
<dbReference type="EMBL" id="KK583230">
    <property type="protein sequence ID" value="KDO25675.1"/>
    <property type="molecule type" value="Genomic_DNA"/>
</dbReference>
<evidence type="ECO:0000313" key="2">
    <source>
        <dbReference type="EMBL" id="KDO25675.1"/>
    </source>
</evidence>
<proteinExistence type="predicted"/>
<dbReference type="AlphaFoldDB" id="A0A067C977"/>
<evidence type="ECO:0000256" key="1">
    <source>
        <dbReference type="SAM" id="SignalP"/>
    </source>
</evidence>
<gene>
    <name evidence="2" type="ORF">SPRG_08974</name>
</gene>
<protein>
    <recommendedName>
        <fullName evidence="4">CBM1 domain-containing protein</fullName>
    </recommendedName>
</protein>
<dbReference type="GeneID" id="24131173"/>
<keyword evidence="3" id="KW-1185">Reference proteome</keyword>
<dbReference type="KEGG" id="spar:SPRG_08974"/>
<sequence length="193" mass="19541">MQLISLALLAAAIAGETPTSAPTTPEPTTKSYCSPNMLVCYTNAGVPGMCYNPAHSGCCNGGAYVLWNWQAMPQYCCVDSAGRYSVVAAYGCPANATTSAPPSNVTTVPANVTTVPGRPVRGDATYCIQGPICSGDGLLPAGIKCPMAGAIASADCHSHLPSYVSGTDCALSVNTTCAKIPTGAWGCVLPSSL</sequence>
<dbReference type="Proteomes" id="UP000030745">
    <property type="component" value="Unassembled WGS sequence"/>
</dbReference>
<reference evidence="2 3" key="1">
    <citation type="journal article" date="2013" name="PLoS Genet.">
        <title>Distinctive expansion of potential virulence genes in the genome of the oomycete fish pathogen Saprolegnia parasitica.</title>
        <authorList>
            <person name="Jiang R.H."/>
            <person name="de Bruijn I."/>
            <person name="Haas B.J."/>
            <person name="Belmonte R."/>
            <person name="Lobach L."/>
            <person name="Christie J."/>
            <person name="van den Ackerveken G."/>
            <person name="Bottin A."/>
            <person name="Bulone V."/>
            <person name="Diaz-Moreno S.M."/>
            <person name="Dumas B."/>
            <person name="Fan L."/>
            <person name="Gaulin E."/>
            <person name="Govers F."/>
            <person name="Grenville-Briggs L.J."/>
            <person name="Horner N.R."/>
            <person name="Levin J.Z."/>
            <person name="Mammella M."/>
            <person name="Meijer H.J."/>
            <person name="Morris P."/>
            <person name="Nusbaum C."/>
            <person name="Oome S."/>
            <person name="Phillips A.J."/>
            <person name="van Rooyen D."/>
            <person name="Rzeszutek E."/>
            <person name="Saraiva M."/>
            <person name="Secombes C.J."/>
            <person name="Seidl M.F."/>
            <person name="Snel B."/>
            <person name="Stassen J.H."/>
            <person name="Sykes S."/>
            <person name="Tripathy S."/>
            <person name="van den Berg H."/>
            <person name="Vega-Arreguin J.C."/>
            <person name="Wawra S."/>
            <person name="Young S.K."/>
            <person name="Zeng Q."/>
            <person name="Dieguez-Uribeondo J."/>
            <person name="Russ C."/>
            <person name="Tyler B.M."/>
            <person name="van West P."/>
        </authorList>
    </citation>
    <scope>NUCLEOTIDE SEQUENCE [LARGE SCALE GENOMIC DNA]</scope>
    <source>
        <strain evidence="2 3">CBS 223.65</strain>
    </source>
</reference>
<feature type="chain" id="PRO_5012926633" description="CBM1 domain-containing protein" evidence="1">
    <location>
        <begin position="16"/>
        <end position="193"/>
    </location>
</feature>
<feature type="signal peptide" evidence="1">
    <location>
        <begin position="1"/>
        <end position="15"/>
    </location>
</feature>
<keyword evidence="1" id="KW-0732">Signal</keyword>
<dbReference type="OMA" id="VNTTCAK"/>
<dbReference type="OrthoDB" id="167956at2759"/>
<dbReference type="VEuPathDB" id="FungiDB:SPRG_08974"/>
<organism evidence="2 3">
    <name type="scientific">Saprolegnia parasitica (strain CBS 223.65)</name>
    <dbReference type="NCBI Taxonomy" id="695850"/>
    <lineage>
        <taxon>Eukaryota</taxon>
        <taxon>Sar</taxon>
        <taxon>Stramenopiles</taxon>
        <taxon>Oomycota</taxon>
        <taxon>Saprolegniomycetes</taxon>
        <taxon>Saprolegniales</taxon>
        <taxon>Saprolegniaceae</taxon>
        <taxon>Saprolegnia</taxon>
    </lineage>
</organism>
<name>A0A067C977_SAPPC</name>
<dbReference type="RefSeq" id="XP_012203705.1">
    <property type="nucleotide sequence ID" value="XM_012348315.1"/>
</dbReference>
<evidence type="ECO:0000313" key="3">
    <source>
        <dbReference type="Proteomes" id="UP000030745"/>
    </source>
</evidence>